<feature type="domain" description="NACHT" evidence="2">
    <location>
        <begin position="201"/>
        <end position="360"/>
    </location>
</feature>
<dbReference type="Pfam" id="PF00400">
    <property type="entry name" value="WD40"/>
    <property type="match status" value="2"/>
</dbReference>
<dbReference type="InterPro" id="IPR056884">
    <property type="entry name" value="NPHP3-like_N"/>
</dbReference>
<dbReference type="SUPFAM" id="SSF50978">
    <property type="entry name" value="WD40 repeat-like"/>
    <property type="match status" value="1"/>
</dbReference>
<dbReference type="SUPFAM" id="SSF50998">
    <property type="entry name" value="Quinoprotein alcohol dehydrogenase-like"/>
    <property type="match status" value="1"/>
</dbReference>
<dbReference type="PANTHER" id="PTHR10039:SF17">
    <property type="entry name" value="FUNGAL STAND N-TERMINAL GOODBYE DOMAIN-CONTAINING PROTEIN-RELATED"/>
    <property type="match status" value="1"/>
</dbReference>
<organism evidence="3 4">
    <name type="scientific">Colletotrichum tofieldiae</name>
    <dbReference type="NCBI Taxonomy" id="708197"/>
    <lineage>
        <taxon>Eukaryota</taxon>
        <taxon>Fungi</taxon>
        <taxon>Dikarya</taxon>
        <taxon>Ascomycota</taxon>
        <taxon>Pezizomycotina</taxon>
        <taxon>Sordariomycetes</taxon>
        <taxon>Hypocreomycetidae</taxon>
        <taxon>Glomerellales</taxon>
        <taxon>Glomerellaceae</taxon>
        <taxon>Colletotrichum</taxon>
        <taxon>Colletotrichum spaethianum species complex</taxon>
    </lineage>
</organism>
<name>A0A166WTH7_9PEZI</name>
<dbReference type="PANTHER" id="PTHR10039">
    <property type="entry name" value="AMELOGENIN"/>
    <property type="match status" value="1"/>
</dbReference>
<dbReference type="Pfam" id="PF24883">
    <property type="entry name" value="NPHP3_N"/>
    <property type="match status" value="1"/>
</dbReference>
<dbReference type="Gene3D" id="2.130.10.10">
    <property type="entry name" value="YVTN repeat-like/Quinoprotein amine dehydrogenase"/>
    <property type="match status" value="3"/>
</dbReference>
<evidence type="ECO:0000313" key="3">
    <source>
        <dbReference type="EMBL" id="KZL75975.1"/>
    </source>
</evidence>
<dbReference type="InterPro" id="IPR011047">
    <property type="entry name" value="Quinoprotein_ADH-like_sf"/>
</dbReference>
<dbReference type="InterPro" id="IPR001680">
    <property type="entry name" value="WD40_rpt"/>
</dbReference>
<evidence type="ECO:0000259" key="2">
    <source>
        <dbReference type="PROSITE" id="PS50837"/>
    </source>
</evidence>
<comment type="caution">
    <text evidence="3">The sequence shown here is derived from an EMBL/GenBank/DDBJ whole genome shotgun (WGS) entry which is preliminary data.</text>
</comment>
<sequence>MEALGVIANVIAVVDLSAKVGVLCGEYIRTAWNANGDIRKLKTETESLQQVLGDIRNLLGGDVSNDYLGRKLAASQNLRDQLLECQAELDRLVAKLDPGKNPSRLRRLGKALRWPFSNKEVLQVVEALRRWRELFSTAMQVDQLNIALRLDENIDLANLLAAKGASFDDYDNEPEPRCHPGTRRDLLQQVDRWADDPDGKCIFWLCGPAGTGKSTISRTVASVFADRNQLAASFFFNRTRDGRNKADLFVTTIARQLTRRVPLVRNLITEAIQAEPDLPEKALQVQFDKLILEPLSKVKMEGLVLPTLVLIVDALDECDSGNLDGYTNAHSDRNRQIVRLLAKTAVIKGVRVRVFLTSRPELPIQLGFRDDVPENSHREVALLRDIPQDVIEQDIRVFINAQLRSIRSIYGISEDWPGDSAVDTIVNITVPLFIYASTICKFINDPRQRFDPRNQLQKIMTDSRGKLTNIRATYQPILEQLLVGLSEDGERQILDDFRMIVGSIILLADPLPIFPLSQLLGCHQDQIRFQLNNLHSVLDIPDGTDPGRPVKLFHLSFREYLLGESGVRNPFSVEESSKHSDLLHCCLEAMSNRRNKTYSLRNDICQLGDPGVLRTDIAFDVIQKHIPQHLQYACTFWVYHLEGSRILIQDGEEVDIFLTRHFVHWLEAMSWMGKMRESVDIIIKLQDCVALPDSKAAAFLRDARRFVFKHRHVINLAPCQVYSSAILFSPESSIIRKTFLSEVPTWVVKYPEVAADWDPTIHIMKSRADLPVPRRTHYPDGKTPIKFRRENMTFSPDGETLAAARDGRIILWNRKTGSVLRVFDRQDCSFSCISFISDGKVVAGTDSGTVLLWDFVRDTEGALGISPDEDVHFVCTSSLGQVACASADGSVHILNEDLDVIHRWPNQRVDKGVRTSMSFSSDGSLLGLITDGGFQLVLYDTGSGCCIKRLSAADYHTFDFFSMSGNHLLMVICHQVSTDGSSLYTPPEPKYFFADCSIKDKVQFTDLAMHALEAHEGVVHAQFNSQGMLIFIDHQDCLYVWKGLPKTPRQMPKFRLSEQPESICLTPGGKYIAVRSLLNTRIIDVSLLEHHEDMRNSCLIPDSGDVVNWGNAASSPDGLKFAVASQQGKVTVWSRNIEAGSGSSFTPDELDPCFPSIRSLAPGIVLAWSPDGVYLAVIGCDEELNIWQQIPGSASLSMVRNHSCGRSNHEDSYWPPLMCFSACGRFLATSTEISRLVDPRNGDIITRSDIIIWDFLSLLDSSVVPNYSRVAEGAFSQIMTFTPGGSHLAIFKGSIPATLSLVHSATGVVAWELSLASVTDVSHVLSIAFNSAGTRMLTIHKSMIGPHGTSVSLVDAASGVLVWKMPMVNDIFSYPLAAFGCNDQVLMIQRSRLYVHDVITGVRIESEASLMPCNVAFERDDGVWITKRGRKILHLPGHCQRHVGIKEWASHPHRYVGFDEERQAPFFIDFSCDGCIAQPS</sequence>
<dbReference type="SUPFAM" id="SSF52540">
    <property type="entry name" value="P-loop containing nucleoside triphosphate hydrolases"/>
    <property type="match status" value="1"/>
</dbReference>
<evidence type="ECO:0000313" key="4">
    <source>
        <dbReference type="Proteomes" id="UP000076552"/>
    </source>
</evidence>
<evidence type="ECO:0000256" key="1">
    <source>
        <dbReference type="ARBA" id="ARBA00022737"/>
    </source>
</evidence>
<protein>
    <submittedName>
        <fullName evidence="3">Vegetative incompatibility protein HET-E-1</fullName>
    </submittedName>
</protein>
<reference evidence="3 4" key="1">
    <citation type="submission" date="2015-06" db="EMBL/GenBank/DDBJ databases">
        <title>Survival trade-offs in plant roots during colonization by closely related pathogenic and mutualistic fungi.</title>
        <authorList>
            <person name="Hacquard S."/>
            <person name="Kracher B."/>
            <person name="Hiruma K."/>
            <person name="Weinman A."/>
            <person name="Muench P."/>
            <person name="Garrido Oter R."/>
            <person name="Ver Loren van Themaat E."/>
            <person name="Dallerey J.-F."/>
            <person name="Damm U."/>
            <person name="Henrissat B."/>
            <person name="Lespinet O."/>
            <person name="Thon M."/>
            <person name="Kemen E."/>
            <person name="McHardy A.C."/>
            <person name="Schulze-Lefert P."/>
            <person name="O'Connell R.J."/>
        </authorList>
    </citation>
    <scope>NUCLEOTIDE SEQUENCE [LARGE SCALE GENOMIC DNA]</scope>
    <source>
        <strain evidence="3 4">0861</strain>
    </source>
</reference>
<accession>A0A166WTH7</accession>
<dbReference type="Gene3D" id="3.40.50.300">
    <property type="entry name" value="P-loop containing nucleotide triphosphate hydrolases"/>
    <property type="match status" value="1"/>
</dbReference>
<dbReference type="InterPro" id="IPR036322">
    <property type="entry name" value="WD40_repeat_dom_sf"/>
</dbReference>
<dbReference type="InterPro" id="IPR027417">
    <property type="entry name" value="P-loop_NTPase"/>
</dbReference>
<proteinExistence type="predicted"/>
<dbReference type="STRING" id="708197.A0A166WTH7"/>
<dbReference type="InterPro" id="IPR007111">
    <property type="entry name" value="NACHT_NTPase"/>
</dbReference>
<dbReference type="PROSITE" id="PS50837">
    <property type="entry name" value="NACHT"/>
    <property type="match status" value="1"/>
</dbReference>
<keyword evidence="1" id="KW-0677">Repeat</keyword>
<dbReference type="InterPro" id="IPR015943">
    <property type="entry name" value="WD40/YVTN_repeat-like_dom_sf"/>
</dbReference>
<keyword evidence="4" id="KW-1185">Reference proteome</keyword>
<dbReference type="SMART" id="SM00320">
    <property type="entry name" value="WD40"/>
    <property type="match status" value="6"/>
</dbReference>
<gene>
    <name evidence="3" type="ORF">CT0861_00243</name>
</gene>
<dbReference type="Proteomes" id="UP000076552">
    <property type="component" value="Unassembled WGS sequence"/>
</dbReference>
<dbReference type="EMBL" id="LFIV01000019">
    <property type="protein sequence ID" value="KZL75975.1"/>
    <property type="molecule type" value="Genomic_DNA"/>
</dbReference>